<keyword evidence="3" id="KW-1185">Reference proteome</keyword>
<name>A0A089NXN4_9HYPH</name>
<sequence length="56" mass="6106">MRTEQPSRRDSRASRRNGTLDAGSATDPAHRVGTLPGNAPDYGVTMLVPSEARRRI</sequence>
<dbReference type="KEGG" id="mor:MOC_4387"/>
<accession>A0A089NXN4</accession>
<evidence type="ECO:0000256" key="1">
    <source>
        <dbReference type="SAM" id="MobiDB-lite"/>
    </source>
</evidence>
<dbReference type="Proteomes" id="UP000029492">
    <property type="component" value="Chromosome"/>
</dbReference>
<gene>
    <name evidence="2" type="ORF">MOC_4387</name>
</gene>
<evidence type="ECO:0000313" key="3">
    <source>
        <dbReference type="Proteomes" id="UP000029492"/>
    </source>
</evidence>
<protein>
    <submittedName>
        <fullName evidence="2">Protein of unassigned function</fullName>
    </submittedName>
</protein>
<organism evidence="2 3">
    <name type="scientific">Methylobacterium oryzae CBMB20</name>
    <dbReference type="NCBI Taxonomy" id="693986"/>
    <lineage>
        <taxon>Bacteria</taxon>
        <taxon>Pseudomonadati</taxon>
        <taxon>Pseudomonadota</taxon>
        <taxon>Alphaproteobacteria</taxon>
        <taxon>Hyphomicrobiales</taxon>
        <taxon>Methylobacteriaceae</taxon>
        <taxon>Methylobacterium</taxon>
    </lineage>
</organism>
<feature type="compositionally biased region" description="Basic and acidic residues" evidence="1">
    <location>
        <begin position="1"/>
        <end position="13"/>
    </location>
</feature>
<dbReference type="STRING" id="693986.MOC_4387"/>
<proteinExistence type="predicted"/>
<dbReference type="AlphaFoldDB" id="A0A089NXN4"/>
<dbReference type="HOGENOM" id="CLU_3009146_0_0_5"/>
<reference evidence="2 3" key="1">
    <citation type="journal article" date="2014" name="PLoS ONE">
        <title>Genome Information of Methylobacterium oryzae, a Plant-Probiotic Methylotroph in the Phyllosphere.</title>
        <authorList>
            <person name="Kwak M.J."/>
            <person name="Jeong H."/>
            <person name="Madhaiyan M."/>
            <person name="Lee Y."/>
            <person name="Sa T.M."/>
            <person name="Oh T.K."/>
            <person name="Kim J.F."/>
        </authorList>
    </citation>
    <scope>NUCLEOTIDE SEQUENCE [LARGE SCALE GENOMIC DNA]</scope>
    <source>
        <strain evidence="2 3">CBMB20</strain>
    </source>
</reference>
<dbReference type="EMBL" id="CP003811">
    <property type="protein sequence ID" value="AIQ92142.1"/>
    <property type="molecule type" value="Genomic_DNA"/>
</dbReference>
<evidence type="ECO:0000313" key="2">
    <source>
        <dbReference type="EMBL" id="AIQ92142.1"/>
    </source>
</evidence>
<feature type="region of interest" description="Disordered" evidence="1">
    <location>
        <begin position="1"/>
        <end position="56"/>
    </location>
</feature>